<comment type="similarity">
    <text evidence="3 15">Belongs to the protein kinase superfamily. KdkA/RfaP family.</text>
</comment>
<keyword evidence="10 15" id="KW-0067">ATP-binding</keyword>
<dbReference type="InterPro" id="IPR011009">
    <property type="entry name" value="Kinase-like_dom_sf"/>
</dbReference>
<keyword evidence="12 15" id="KW-0472">Membrane</keyword>
<dbReference type="GO" id="GO:0005886">
    <property type="term" value="C:plasma membrane"/>
    <property type="evidence" value="ECO:0007669"/>
    <property type="project" value="UniProtKB-SubCell"/>
</dbReference>
<proteinExistence type="inferred from homology"/>
<dbReference type="GO" id="GO:0016773">
    <property type="term" value="F:phosphotransferase activity, alcohol group as acceptor"/>
    <property type="evidence" value="ECO:0007669"/>
    <property type="project" value="UniProtKB-UniRule"/>
</dbReference>
<evidence type="ECO:0000256" key="2">
    <source>
        <dbReference type="ARBA" id="ARBA00004713"/>
    </source>
</evidence>
<dbReference type="HAMAP" id="MF_00521">
    <property type="entry name" value="KDO_kinase"/>
    <property type="match status" value="1"/>
</dbReference>
<dbReference type="EMBL" id="QNRQ01000009">
    <property type="protein sequence ID" value="RBP37462.1"/>
    <property type="molecule type" value="Genomic_DNA"/>
</dbReference>
<evidence type="ECO:0000256" key="7">
    <source>
        <dbReference type="ARBA" id="ARBA00022679"/>
    </source>
</evidence>
<evidence type="ECO:0000256" key="6">
    <source>
        <dbReference type="ARBA" id="ARBA00022519"/>
    </source>
</evidence>
<evidence type="ECO:0000256" key="4">
    <source>
        <dbReference type="ARBA" id="ARBA00011988"/>
    </source>
</evidence>
<dbReference type="Gene3D" id="1.10.510.10">
    <property type="entry name" value="Transferase(Phosphotransferase) domain 1"/>
    <property type="match status" value="1"/>
</dbReference>
<keyword evidence="8 15" id="KW-0547">Nucleotide-binding</keyword>
<keyword evidence="5 15" id="KW-1003">Cell membrane</keyword>
<keyword evidence="9 15" id="KW-0418">Kinase</keyword>
<dbReference type="UniPathway" id="UPA00958"/>
<evidence type="ECO:0000256" key="15">
    <source>
        <dbReference type="HAMAP-Rule" id="MF_00521"/>
    </source>
</evidence>
<evidence type="ECO:0000256" key="8">
    <source>
        <dbReference type="ARBA" id="ARBA00022741"/>
    </source>
</evidence>
<evidence type="ECO:0000256" key="5">
    <source>
        <dbReference type="ARBA" id="ARBA00022475"/>
    </source>
</evidence>
<evidence type="ECO:0000256" key="11">
    <source>
        <dbReference type="ARBA" id="ARBA00022985"/>
    </source>
</evidence>
<dbReference type="GO" id="GO:0009244">
    <property type="term" value="P:lipopolysaccharide core region biosynthetic process"/>
    <property type="evidence" value="ECO:0007669"/>
    <property type="project" value="UniProtKB-UniRule"/>
</dbReference>
<dbReference type="SUPFAM" id="SSF56112">
    <property type="entry name" value="Protein kinase-like (PK-like)"/>
    <property type="match status" value="1"/>
</dbReference>
<organism evidence="17 18">
    <name type="scientific">Eoetvoesiella caeni</name>
    <dbReference type="NCBI Taxonomy" id="645616"/>
    <lineage>
        <taxon>Bacteria</taxon>
        <taxon>Pseudomonadati</taxon>
        <taxon>Pseudomonadota</taxon>
        <taxon>Betaproteobacteria</taxon>
        <taxon>Burkholderiales</taxon>
        <taxon>Alcaligenaceae</taxon>
        <taxon>Eoetvoesiella</taxon>
    </lineage>
</organism>
<evidence type="ECO:0000313" key="17">
    <source>
        <dbReference type="EMBL" id="RBP37462.1"/>
    </source>
</evidence>
<comment type="pathway">
    <text evidence="2 15">Bacterial outer membrane biogenesis; LPS core biosynthesis.</text>
</comment>
<accession>A0A366H804</accession>
<keyword evidence="6 15" id="KW-0997">Cell inner membrane</keyword>
<feature type="active site" evidence="15">
    <location>
        <position position="190"/>
    </location>
</feature>
<evidence type="ECO:0000256" key="12">
    <source>
        <dbReference type="ARBA" id="ARBA00023136"/>
    </source>
</evidence>
<sequence length="258" mass="28088">MNGPFAGLDEADASGPMPSGRGTNNSLPPPRDLFFAGGAMRFAPDRIPEPSPALFDPATPGLRATPVGVGGRQAAWYVHGPGLDNAVLRQYRRGGLIARLSHDHYFWAGAGRTRSFAEFDLMHFMAGRGLPVPRPLAAAYWRSGPVYRAALLTECIPQARALAKMLEASNPQRVAGAIYAMHEAGVWHADLNAFNILIDHTGKVWLIDFDRGRRRTMTSGPRTQNLQRLRRSLVKVAGAAGDRYWLAVNQAYTGLMAA</sequence>
<keyword evidence="18" id="KW-1185">Reference proteome</keyword>
<evidence type="ECO:0000256" key="10">
    <source>
        <dbReference type="ARBA" id="ARBA00022840"/>
    </source>
</evidence>
<evidence type="ECO:0000256" key="1">
    <source>
        <dbReference type="ARBA" id="ARBA00004515"/>
    </source>
</evidence>
<gene>
    <name evidence="15" type="primary">kdkA</name>
    <name evidence="17" type="ORF">DFR37_10925</name>
</gene>
<dbReference type="GO" id="GO:0016301">
    <property type="term" value="F:kinase activity"/>
    <property type="evidence" value="ECO:0007669"/>
    <property type="project" value="UniProtKB-KW"/>
</dbReference>
<dbReference type="Pfam" id="PF06293">
    <property type="entry name" value="Kdo"/>
    <property type="match status" value="1"/>
</dbReference>
<dbReference type="Proteomes" id="UP000253628">
    <property type="component" value="Unassembled WGS sequence"/>
</dbReference>
<comment type="caution">
    <text evidence="17">The sequence shown here is derived from an EMBL/GenBank/DDBJ whole genome shotgun (WGS) entry which is preliminary data.</text>
</comment>
<evidence type="ECO:0000313" key="18">
    <source>
        <dbReference type="Proteomes" id="UP000253628"/>
    </source>
</evidence>
<feature type="region of interest" description="Disordered" evidence="16">
    <location>
        <begin position="1"/>
        <end position="30"/>
    </location>
</feature>
<dbReference type="InterPro" id="IPR022826">
    <property type="entry name" value="KDO_kinase"/>
</dbReference>
<comment type="subcellular location">
    <subcellularLocation>
        <location evidence="1 15">Cell inner membrane</location>
        <topology evidence="1 15">Peripheral membrane protein</topology>
        <orientation evidence="1 15">Cytoplasmic side</orientation>
    </subcellularLocation>
</comment>
<dbReference type="EC" id="2.7.1.166" evidence="4 15"/>
<evidence type="ECO:0000256" key="3">
    <source>
        <dbReference type="ARBA" id="ARBA00010327"/>
    </source>
</evidence>
<reference evidence="17 18" key="1">
    <citation type="submission" date="2018-06" db="EMBL/GenBank/DDBJ databases">
        <title>Genomic Encyclopedia of Type Strains, Phase IV (KMG-IV): sequencing the most valuable type-strain genomes for metagenomic binning, comparative biology and taxonomic classification.</title>
        <authorList>
            <person name="Goeker M."/>
        </authorList>
    </citation>
    <scope>NUCLEOTIDE SEQUENCE [LARGE SCALE GENOMIC DNA]</scope>
    <source>
        <strain evidence="17 18">DSM 25520</strain>
    </source>
</reference>
<name>A0A366H804_9BURK</name>
<dbReference type="GO" id="GO:0005524">
    <property type="term" value="F:ATP binding"/>
    <property type="evidence" value="ECO:0007669"/>
    <property type="project" value="UniProtKB-UniRule"/>
</dbReference>
<evidence type="ECO:0000256" key="9">
    <source>
        <dbReference type="ARBA" id="ARBA00022777"/>
    </source>
</evidence>
<comment type="function">
    <text evidence="15">Catalyzes the ATP-dependent phosphorylation of the 3-deoxy-D-manno-octulosonic acid (Kdo) residue in Kdo-lipid IV(A) at the 4-OH position.</text>
</comment>
<keyword evidence="11 15" id="KW-0448">Lipopolysaccharide biosynthesis</keyword>
<dbReference type="AlphaFoldDB" id="A0A366H804"/>
<keyword evidence="7 15" id="KW-0808">Transferase</keyword>
<evidence type="ECO:0000256" key="14">
    <source>
        <dbReference type="ARBA" id="ARBA00034417"/>
    </source>
</evidence>
<dbReference type="NCBIfam" id="NF002475">
    <property type="entry name" value="PRK01723.1"/>
    <property type="match status" value="1"/>
</dbReference>
<protein>
    <recommendedName>
        <fullName evidence="13 15">3-deoxy-D-manno-octulosonic acid kinase</fullName>
        <shortName evidence="15">Kdo kinase</shortName>
        <ecNumber evidence="4 15">2.7.1.166</ecNumber>
    </recommendedName>
</protein>
<evidence type="ECO:0000256" key="16">
    <source>
        <dbReference type="SAM" id="MobiDB-lite"/>
    </source>
</evidence>
<evidence type="ECO:0000256" key="13">
    <source>
        <dbReference type="ARBA" id="ARBA00029511"/>
    </source>
</evidence>
<comment type="catalytic activity">
    <reaction evidence="14 15">
        <text>an alpha-Kdo-(2-&gt;6)-lipid IVA + ATP = a 4-O-phospho-alpha-Kdo-(2-&gt;6)-lipid IVA + ADP + H(+)</text>
        <dbReference type="Rhea" id="RHEA:74271"/>
        <dbReference type="ChEBI" id="CHEBI:15378"/>
        <dbReference type="ChEBI" id="CHEBI:30616"/>
        <dbReference type="ChEBI" id="CHEBI:176428"/>
        <dbReference type="ChEBI" id="CHEBI:193140"/>
        <dbReference type="ChEBI" id="CHEBI:456216"/>
        <dbReference type="EC" id="2.7.1.166"/>
    </reaction>
</comment>